<accession>A0AAW5VDD2</accession>
<dbReference type="RefSeq" id="WP_265351382.1">
    <property type="nucleotide sequence ID" value="NZ_JAMQPL010000002.1"/>
</dbReference>
<dbReference type="EMBL" id="JAMQPM010000002">
    <property type="protein sequence ID" value="MCW7526105.1"/>
    <property type="molecule type" value="Genomic_DNA"/>
</dbReference>
<evidence type="ECO:0000313" key="4">
    <source>
        <dbReference type="Proteomes" id="UP001208912"/>
    </source>
</evidence>
<comment type="caution">
    <text evidence="2">The sequence shown here is derived from an EMBL/GenBank/DDBJ whole genome shotgun (WGS) entry which is preliminary data.</text>
</comment>
<gene>
    <name evidence="1" type="ORF">ND861_07105</name>
    <name evidence="2" type="ORF">ND862_06130</name>
</gene>
<evidence type="ECO:0000313" key="3">
    <source>
        <dbReference type="Proteomes" id="UP001208540"/>
    </source>
</evidence>
<evidence type="ECO:0000313" key="2">
    <source>
        <dbReference type="EMBL" id="MCW7529783.1"/>
    </source>
</evidence>
<dbReference type="AlphaFoldDB" id="A0AAW5VDD2"/>
<evidence type="ECO:0000313" key="1">
    <source>
        <dbReference type="EMBL" id="MCW7526105.1"/>
    </source>
</evidence>
<protein>
    <submittedName>
        <fullName evidence="2">Uncharacterized protein</fullName>
    </submittedName>
</protein>
<dbReference type="Proteomes" id="UP001208912">
    <property type="component" value="Unassembled WGS sequence"/>
</dbReference>
<name>A0AAW5VDD2_9LEPT</name>
<dbReference type="EMBL" id="JAMQPL010000002">
    <property type="protein sequence ID" value="MCW7529783.1"/>
    <property type="molecule type" value="Genomic_DNA"/>
</dbReference>
<sequence length="46" mass="5757">MEIDWDEAIRLDNEMKATEYYRRVQEARQKRLAEEKTEDRPDREEN</sequence>
<organism evidence="2 3">
    <name type="scientific">Leptospira soteropolitanensis</name>
    <dbReference type="NCBI Taxonomy" id="2950025"/>
    <lineage>
        <taxon>Bacteria</taxon>
        <taxon>Pseudomonadati</taxon>
        <taxon>Spirochaetota</taxon>
        <taxon>Spirochaetia</taxon>
        <taxon>Leptospirales</taxon>
        <taxon>Leptospiraceae</taxon>
        <taxon>Leptospira</taxon>
    </lineage>
</organism>
<dbReference type="Proteomes" id="UP001208540">
    <property type="component" value="Unassembled WGS sequence"/>
</dbReference>
<keyword evidence="4" id="KW-1185">Reference proteome</keyword>
<reference evidence="2 4" key="1">
    <citation type="submission" date="2022-06" db="EMBL/GenBank/DDBJ databases">
        <title>Leptospira isolates from biofilms formed at urban environments.</title>
        <authorList>
            <person name="Ribeiro P.S."/>
            <person name="Sousa T."/>
            <person name="Carvalho N."/>
            <person name="Aburjaile F."/>
            <person name="Neves F."/>
            <person name="Oliveira D."/>
            <person name="Blanco L."/>
            <person name="Lima J."/>
            <person name="Costa F."/>
            <person name="Brenig B."/>
            <person name="Soares S."/>
            <person name="Ramos R."/>
            <person name="Goes-Neto A."/>
            <person name="Matiuzzi M."/>
            <person name="Azevedo V."/>
            <person name="Ristow P."/>
        </authorList>
    </citation>
    <scope>NUCLEOTIDE SEQUENCE</scope>
    <source>
        <strain evidence="1 4">VSF19</strain>
        <strain evidence="2">VSF20</strain>
    </source>
</reference>
<proteinExistence type="predicted"/>